<protein>
    <recommendedName>
        <fullName evidence="4">chitinase</fullName>
        <ecNumber evidence="4">3.2.1.14</ecNumber>
    </recommendedName>
</protein>
<comment type="subcellular location">
    <subcellularLocation>
        <location evidence="2">Secreted</location>
    </subcellularLocation>
</comment>
<keyword evidence="14" id="KW-0624">Polysaccharide degradation</keyword>
<dbReference type="SUPFAM" id="SSF51445">
    <property type="entry name" value="(Trans)glycosidases"/>
    <property type="match status" value="1"/>
</dbReference>
<dbReference type="InterPro" id="IPR001223">
    <property type="entry name" value="Glyco_hydro18_cat"/>
</dbReference>
<evidence type="ECO:0000256" key="17">
    <source>
        <dbReference type="SAM" id="MobiDB-lite"/>
    </source>
</evidence>
<keyword evidence="12" id="KW-0119">Carbohydrate metabolism</keyword>
<dbReference type="GO" id="GO:0006032">
    <property type="term" value="P:chitin catabolic process"/>
    <property type="evidence" value="ECO:0007669"/>
    <property type="project" value="UniProtKB-KW"/>
</dbReference>
<feature type="compositionally biased region" description="Basic and acidic residues" evidence="17">
    <location>
        <begin position="1394"/>
        <end position="1405"/>
    </location>
</feature>
<evidence type="ECO:0000259" key="20">
    <source>
        <dbReference type="PROSITE" id="PS51910"/>
    </source>
</evidence>
<keyword evidence="9" id="KW-0146">Chitin degradation</keyword>
<evidence type="ECO:0000313" key="22">
    <source>
        <dbReference type="Proteomes" id="UP000245910"/>
    </source>
</evidence>
<feature type="disulfide bond" evidence="15">
    <location>
        <begin position="165"/>
        <end position="179"/>
    </location>
</feature>
<proteinExistence type="inferred from homology"/>
<dbReference type="Gene3D" id="3.30.60.10">
    <property type="entry name" value="Endochitinase-like"/>
    <property type="match status" value="1"/>
</dbReference>
<dbReference type="PANTHER" id="PTHR47700:SF2">
    <property type="entry name" value="CHITINASE"/>
    <property type="match status" value="1"/>
</dbReference>
<evidence type="ECO:0000256" key="5">
    <source>
        <dbReference type="ARBA" id="ARBA00022525"/>
    </source>
</evidence>
<keyword evidence="13 16" id="KW-0326">Glycosidase</keyword>
<dbReference type="SMART" id="SM00270">
    <property type="entry name" value="ChtBD1"/>
    <property type="match status" value="2"/>
</dbReference>
<dbReference type="SUPFAM" id="SSF54556">
    <property type="entry name" value="Chitinase insertion domain"/>
    <property type="match status" value="1"/>
</dbReference>
<keyword evidence="10" id="KW-0843">Virulence</keyword>
<sequence length="1783" mass="199766">MPLKYLVLAVLALSPTSVLGIPPHHHHHHQHFHNLHKNALESRVSMDGGSQPVCPPIPETLTVANDMIAKLRGETCERQVEFSIASMKIAAATEPDPDDPYACDQNKPCSNHACCGKNGVCGYGPNFCGTNGKSPNDKCWSNCDAHAECGRFAKTKGQLCPLNVCCSEYGFCGMTGEFCKESREKDKGCQSKCKQPGSGSSGGDVQKRIIGYYEAWNYKKKCIGMSMEDIPVDSLTHIYYSFAYITPDTYDIVPMDDAKDGKLSTDTFTEFAGLKRKNPSLKAIIALGGWTFNDNHTIYQPVFSDLVSSEVKRLRFVAKLETFMERYGFDGVDIDWEYPGAGDRGGHKDDGENLTKLFKTMRSSFDFNLSGGHKEISFTAPTSYWYLQHFHLKSSAEAVDYINVMSYDLHGVWDAKNPIGSKVLSHSNLTEIELALDLLWRNEVDPAKVNMGLGFYGRSFQLADPACNTPGCLFKGGGAKGPCTASSGTLAYFEIMDIIKKNNLTPYHDEKAAVKYTTCDNDQWISFDDFDTFQQKIEFANSLGLGGVLIWAIDLDTKDLDALSAVLYPKRLREYKDKSTKDNWASLEKGHCRLTECGVTGCRSGEIKISDPQCSKDFRSLFLHPKTSEANFPATRNLNPRGLLSSAFSSKFGAGNTAGWCTDGHKFLCCEAEAKIPDCRWTDCDKECHSDENELTWKYNSCGGNKWKRFCCSKDEEWSNCKWHGEKGKCYDNHCDTGWQVSLTNSYDGEGDTCGSWYLRERTFCCDPPKGESPFLPVPLEYLFENPPDKESADTDWTLKVDSTYGGSETGFAEDPENSAFGFVVMTSPEELQVSIDKRDGSHWDVFDCFDSTTVGEHRVRMACTDRSENSNCDKIHLGHGAPGTILEMPDGCGPGRYAVAKHMVPSSNQTLPPHLARRGLESSEQVYDLVFDYNFKRVPRDLGTTQMRIDYSNKDGYWDTVVNKAADKKKRSLKRHAKRNLEDVGGSHRRWLEEEWRDDKHFGSLNKEELHKRWFGHDVLDWLKQLVSGKNSGLGAGRSHKYNDEFTLSIVDQRFTCPDINVDGKLEVSAQTEVDLETSYGFTLIATLGGKSGIEISDSYLYFRNKGEVRAKFVVDATVTARFDTEDVLMFSADKFGATFSVPGIVTVGPNFKLYGRLEGEATLGVNFESQVKLAEWDVRQTYPVANDDWDPKAEISLKKDGTQNVLEPEFGYGVSLSGYLSASVKPTITFGIDFNDDFVSLDSCSVNLVADGHVTFHAEAETGSKGNSFCYGIDAGASLYATLDAPDAFSWALSRSHFQIGSTGDRQIYPTNGKQTCITSDSKRKRSPLGRFTSTSKDPYVGHGSSVSHGLKKRETYGPLVPRIDGLFCPGDIDFGRVPKCLECEDDDDEYENKSDKEKRDDSGSDLGTCWLDPDSTREPTCPASMEERNFPIEPQRLETRSDREKKEVEWTHDGYDYTLSLGTYPTCSYAPSGVARWYGYPKTQEKGCEAKLSKLSLKQVKSDDYATEHVYEVQLVQRFMRWLYQTDLLPGGYAKPSEGWVAEVLIGIEGPSGDRTFRPSIYQEDDVWAEMVRGLPGNHNLKGLALCHKGVNGRKGNLFGGKKLSPEFSNVDRDHRLNHRNVAGVFYYMNLPEIWAKFYDVSRHMETVLEQFDREYLWGQDTIHSDGELGLPDRIPGQPEAGLRDLYCFWIEKILGEVEIAARDWLTQATNQYDARFKGTPRHQDWTSRIFNDNGYISKKTLKFNGARGHGARNDENPRIWAQSNFEKLWKPSLGAAGPF</sequence>
<evidence type="ECO:0000256" key="6">
    <source>
        <dbReference type="ARBA" id="ARBA00022669"/>
    </source>
</evidence>
<dbReference type="Pfam" id="PF00704">
    <property type="entry name" value="Glyco_hydro_18"/>
    <property type="match status" value="1"/>
</dbReference>
<dbReference type="EMBL" id="LN649232">
    <property type="protein sequence ID" value="CEI39478.1"/>
    <property type="molecule type" value="Genomic_DNA"/>
</dbReference>
<dbReference type="PROSITE" id="PS50941">
    <property type="entry name" value="CHIT_BIND_I_2"/>
    <property type="match status" value="1"/>
</dbReference>
<dbReference type="InterPro" id="IPR011583">
    <property type="entry name" value="Chitinase_II/V-like_cat"/>
</dbReference>
<dbReference type="EC" id="3.2.1.14" evidence="4"/>
<feature type="disulfide bond" evidence="15">
    <location>
        <begin position="160"/>
        <end position="172"/>
    </location>
</feature>
<dbReference type="InterPro" id="IPR029070">
    <property type="entry name" value="Chitinase_insertion_sf"/>
</dbReference>
<evidence type="ECO:0000256" key="18">
    <source>
        <dbReference type="SAM" id="SignalP"/>
    </source>
</evidence>
<dbReference type="Proteomes" id="UP000245910">
    <property type="component" value="Chromosome IIII"/>
</dbReference>
<feature type="region of interest" description="Disordered" evidence="17">
    <location>
        <begin position="1313"/>
        <end position="1353"/>
    </location>
</feature>
<evidence type="ECO:0000256" key="10">
    <source>
        <dbReference type="ARBA" id="ARBA00023026"/>
    </source>
</evidence>
<dbReference type="InterPro" id="IPR018371">
    <property type="entry name" value="Chitin-binding_1_CS"/>
</dbReference>
<keyword evidence="8 16" id="KW-0378">Hydrolase</keyword>
<accession>A0A2L2T6A6</accession>
<dbReference type="SMART" id="SM00636">
    <property type="entry name" value="Glyco_18"/>
    <property type="match status" value="1"/>
</dbReference>
<feature type="domain" description="Chitin-binding type-1" evidence="19">
    <location>
        <begin position="146"/>
        <end position="195"/>
    </location>
</feature>
<dbReference type="GO" id="GO:0000272">
    <property type="term" value="P:polysaccharide catabolic process"/>
    <property type="evidence" value="ECO:0007669"/>
    <property type="project" value="UniProtKB-KW"/>
</dbReference>
<feature type="signal peptide" evidence="18">
    <location>
        <begin position="1"/>
        <end position="20"/>
    </location>
</feature>
<comment type="similarity">
    <text evidence="3">Belongs to the glycosyl hydrolase 18 family. Chitinase class V subfamily.</text>
</comment>
<name>A0A2L2T6A6_9HYPO</name>
<dbReference type="PANTHER" id="PTHR47700">
    <property type="entry name" value="V CHITINASE, PUTATIVE (AFU_ORTHOLOGUE AFUA_6G13720)-RELATED"/>
    <property type="match status" value="1"/>
</dbReference>
<evidence type="ECO:0000256" key="4">
    <source>
        <dbReference type="ARBA" id="ARBA00012729"/>
    </source>
</evidence>
<comment type="caution">
    <text evidence="15">Lacks conserved residue(s) required for the propagation of feature annotation.</text>
</comment>
<dbReference type="GO" id="GO:0008843">
    <property type="term" value="F:endochitinase activity"/>
    <property type="evidence" value="ECO:0007669"/>
    <property type="project" value="UniProtKB-EC"/>
</dbReference>
<feature type="chain" id="PRO_5014656229" description="chitinase" evidence="18">
    <location>
        <begin position="21"/>
        <end position="1783"/>
    </location>
</feature>
<evidence type="ECO:0000256" key="3">
    <source>
        <dbReference type="ARBA" id="ARBA00008682"/>
    </source>
</evidence>
<dbReference type="Gene3D" id="3.20.20.80">
    <property type="entry name" value="Glycosidases"/>
    <property type="match status" value="1"/>
</dbReference>
<dbReference type="Pfam" id="PF00187">
    <property type="entry name" value="Chitin_bind_1"/>
    <property type="match status" value="1"/>
</dbReference>
<evidence type="ECO:0000259" key="19">
    <source>
        <dbReference type="PROSITE" id="PS50941"/>
    </source>
</evidence>
<dbReference type="GO" id="GO:0008061">
    <property type="term" value="F:chitin binding"/>
    <property type="evidence" value="ECO:0007669"/>
    <property type="project" value="UniProtKB-UniRule"/>
</dbReference>
<keyword evidence="7 18" id="KW-0732">Signal</keyword>
<evidence type="ECO:0000256" key="12">
    <source>
        <dbReference type="ARBA" id="ARBA00023277"/>
    </source>
</evidence>
<evidence type="ECO:0000256" key="16">
    <source>
        <dbReference type="RuleBase" id="RU000489"/>
    </source>
</evidence>
<dbReference type="PROSITE" id="PS00026">
    <property type="entry name" value="CHIT_BIND_I_1"/>
    <property type="match status" value="1"/>
</dbReference>
<keyword evidence="22" id="KW-1185">Reference proteome</keyword>
<dbReference type="InterPro" id="IPR053214">
    <property type="entry name" value="LysM12-like"/>
</dbReference>
<feature type="region of interest" description="Disordered" evidence="17">
    <location>
        <begin position="1389"/>
        <end position="1414"/>
    </location>
</feature>
<evidence type="ECO:0000256" key="1">
    <source>
        <dbReference type="ARBA" id="ARBA00000822"/>
    </source>
</evidence>
<dbReference type="InterPro" id="IPR036861">
    <property type="entry name" value="Endochitinase-like_sf"/>
</dbReference>
<evidence type="ECO:0000256" key="11">
    <source>
        <dbReference type="ARBA" id="ARBA00023180"/>
    </source>
</evidence>
<dbReference type="InterPro" id="IPR001579">
    <property type="entry name" value="Glyco_hydro_18_chit_AS"/>
</dbReference>
<dbReference type="InterPro" id="IPR001002">
    <property type="entry name" value="Chitin-bd_1"/>
</dbReference>
<evidence type="ECO:0000256" key="2">
    <source>
        <dbReference type="ARBA" id="ARBA00004613"/>
    </source>
</evidence>
<keyword evidence="15" id="KW-1015">Disulfide bond</keyword>
<reference evidence="22" key="1">
    <citation type="submission" date="2014-10" db="EMBL/GenBank/DDBJ databases">
        <authorList>
            <person name="King R."/>
        </authorList>
    </citation>
    <scope>NUCLEOTIDE SEQUENCE [LARGE SCALE GENOMIC DNA]</scope>
    <source>
        <strain evidence="22">A3/5</strain>
    </source>
</reference>
<evidence type="ECO:0000313" key="21">
    <source>
        <dbReference type="EMBL" id="CEI39478.1"/>
    </source>
</evidence>
<dbReference type="Gene3D" id="3.10.50.10">
    <property type="match status" value="1"/>
</dbReference>
<dbReference type="STRING" id="56646.A0A2L2T6A6"/>
<comment type="catalytic activity">
    <reaction evidence="1">
        <text>Random endo-hydrolysis of N-acetyl-beta-D-glucosaminide (1-&gt;4)-beta-linkages in chitin and chitodextrins.</text>
        <dbReference type="EC" id="3.2.1.14"/>
    </reaction>
</comment>
<keyword evidence="11" id="KW-0325">Glycoprotein</keyword>
<dbReference type="PROSITE" id="PS51910">
    <property type="entry name" value="GH18_2"/>
    <property type="match status" value="1"/>
</dbReference>
<evidence type="ECO:0000256" key="8">
    <source>
        <dbReference type="ARBA" id="ARBA00022801"/>
    </source>
</evidence>
<dbReference type="GO" id="GO:0005576">
    <property type="term" value="C:extracellular region"/>
    <property type="evidence" value="ECO:0007669"/>
    <property type="project" value="UniProtKB-SubCell"/>
</dbReference>
<dbReference type="InterPro" id="IPR017853">
    <property type="entry name" value="GH"/>
</dbReference>
<feature type="compositionally biased region" description="Polar residues" evidence="17">
    <location>
        <begin position="1313"/>
        <end position="1322"/>
    </location>
</feature>
<evidence type="ECO:0000256" key="7">
    <source>
        <dbReference type="ARBA" id="ARBA00022729"/>
    </source>
</evidence>
<organism evidence="21 22">
    <name type="scientific">Fusarium venenatum</name>
    <dbReference type="NCBI Taxonomy" id="56646"/>
    <lineage>
        <taxon>Eukaryota</taxon>
        <taxon>Fungi</taxon>
        <taxon>Dikarya</taxon>
        <taxon>Ascomycota</taxon>
        <taxon>Pezizomycotina</taxon>
        <taxon>Sordariomycetes</taxon>
        <taxon>Hypocreomycetidae</taxon>
        <taxon>Hypocreales</taxon>
        <taxon>Nectriaceae</taxon>
        <taxon>Fusarium</taxon>
    </lineage>
</organism>
<keyword evidence="5" id="KW-0964">Secreted</keyword>
<dbReference type="SUPFAM" id="SSF57016">
    <property type="entry name" value="Plant lectins/antimicrobial peptides"/>
    <property type="match status" value="1"/>
</dbReference>
<keyword evidence="6 15" id="KW-0147">Chitin-binding</keyword>
<evidence type="ECO:0000256" key="13">
    <source>
        <dbReference type="ARBA" id="ARBA00023295"/>
    </source>
</evidence>
<evidence type="ECO:0000256" key="15">
    <source>
        <dbReference type="PROSITE-ProRule" id="PRU00261"/>
    </source>
</evidence>
<evidence type="ECO:0000256" key="9">
    <source>
        <dbReference type="ARBA" id="ARBA00023024"/>
    </source>
</evidence>
<feature type="domain" description="GH18" evidence="20">
    <location>
        <begin position="207"/>
        <end position="570"/>
    </location>
</feature>
<feature type="disulfide bond" evidence="15">
    <location>
        <begin position="189"/>
        <end position="193"/>
    </location>
</feature>
<dbReference type="CDD" id="cd00035">
    <property type="entry name" value="ChtBD1"/>
    <property type="match status" value="1"/>
</dbReference>
<dbReference type="FunFam" id="3.10.50.10:FF:000003">
    <property type="entry name" value="Class V chitinase CHIT5b"/>
    <property type="match status" value="1"/>
</dbReference>
<dbReference type="PROSITE" id="PS01095">
    <property type="entry name" value="GH18_1"/>
    <property type="match status" value="1"/>
</dbReference>
<evidence type="ECO:0000256" key="14">
    <source>
        <dbReference type="ARBA" id="ARBA00023326"/>
    </source>
</evidence>